<evidence type="ECO:0000313" key="2">
    <source>
        <dbReference type="Proteomes" id="UP001054889"/>
    </source>
</evidence>
<dbReference type="AlphaFoldDB" id="A0AAV5DNB9"/>
<evidence type="ECO:0000313" key="1">
    <source>
        <dbReference type="EMBL" id="GJN11973.1"/>
    </source>
</evidence>
<name>A0AAV5DNB9_ELECO</name>
<dbReference type="Proteomes" id="UP001054889">
    <property type="component" value="Unassembled WGS sequence"/>
</dbReference>
<sequence>MFIMTKWEIWKQRNGKIFWNTTPSFQAWKDSLVATAKLQMYTLKDSDRSTVQNWLEGLS</sequence>
<proteinExistence type="predicted"/>
<organism evidence="1 2">
    <name type="scientific">Eleusine coracana subsp. coracana</name>
    <dbReference type="NCBI Taxonomy" id="191504"/>
    <lineage>
        <taxon>Eukaryota</taxon>
        <taxon>Viridiplantae</taxon>
        <taxon>Streptophyta</taxon>
        <taxon>Embryophyta</taxon>
        <taxon>Tracheophyta</taxon>
        <taxon>Spermatophyta</taxon>
        <taxon>Magnoliopsida</taxon>
        <taxon>Liliopsida</taxon>
        <taxon>Poales</taxon>
        <taxon>Poaceae</taxon>
        <taxon>PACMAD clade</taxon>
        <taxon>Chloridoideae</taxon>
        <taxon>Cynodonteae</taxon>
        <taxon>Eleusininae</taxon>
        <taxon>Eleusine</taxon>
    </lineage>
</organism>
<keyword evidence="2" id="KW-1185">Reference proteome</keyword>
<dbReference type="EMBL" id="BQKI01000021">
    <property type="protein sequence ID" value="GJN11973.1"/>
    <property type="molecule type" value="Genomic_DNA"/>
</dbReference>
<gene>
    <name evidence="1" type="primary">ga30213</name>
    <name evidence="1" type="ORF">PR202_ga30213</name>
</gene>
<accession>A0AAV5DNB9</accession>
<reference evidence="1" key="2">
    <citation type="submission" date="2021-12" db="EMBL/GenBank/DDBJ databases">
        <title>Resequencing data analysis of finger millet.</title>
        <authorList>
            <person name="Hatakeyama M."/>
            <person name="Aluri S."/>
            <person name="Balachadran M.T."/>
            <person name="Sivarajan S.R."/>
            <person name="Poveda L."/>
            <person name="Shimizu-Inatsugi R."/>
            <person name="Schlapbach R."/>
            <person name="Sreeman S.M."/>
            <person name="Shimizu K.K."/>
        </authorList>
    </citation>
    <scope>NUCLEOTIDE SEQUENCE</scope>
</reference>
<protein>
    <submittedName>
        <fullName evidence="1">Uncharacterized protein</fullName>
    </submittedName>
</protein>
<reference evidence="1" key="1">
    <citation type="journal article" date="2018" name="DNA Res.">
        <title>Multiple hybrid de novo genome assembly of finger millet, an orphan allotetraploid crop.</title>
        <authorList>
            <person name="Hatakeyama M."/>
            <person name="Aluri S."/>
            <person name="Balachadran M.T."/>
            <person name="Sivarajan S.R."/>
            <person name="Patrignani A."/>
            <person name="Gruter S."/>
            <person name="Poveda L."/>
            <person name="Shimizu-Inatsugi R."/>
            <person name="Baeten J."/>
            <person name="Francoijs K.J."/>
            <person name="Nataraja K.N."/>
            <person name="Reddy Y.A.N."/>
            <person name="Phadnis S."/>
            <person name="Ravikumar R.L."/>
            <person name="Schlapbach R."/>
            <person name="Sreeman S.M."/>
            <person name="Shimizu K.K."/>
        </authorList>
    </citation>
    <scope>NUCLEOTIDE SEQUENCE</scope>
</reference>
<comment type="caution">
    <text evidence="1">The sequence shown here is derived from an EMBL/GenBank/DDBJ whole genome shotgun (WGS) entry which is preliminary data.</text>
</comment>